<proteinExistence type="predicted"/>
<dbReference type="AlphaFoldDB" id="A0A9W9XUZ5"/>
<evidence type="ECO:0000313" key="3">
    <source>
        <dbReference type="Proteomes" id="UP001149954"/>
    </source>
</evidence>
<name>A0A9W9XUZ5_9EURO</name>
<feature type="compositionally biased region" description="Basic residues" evidence="1">
    <location>
        <begin position="70"/>
        <end position="89"/>
    </location>
</feature>
<reference evidence="2" key="1">
    <citation type="submission" date="2022-12" db="EMBL/GenBank/DDBJ databases">
        <authorList>
            <person name="Petersen C."/>
        </authorList>
    </citation>
    <scope>NUCLEOTIDE SEQUENCE</scope>
    <source>
        <strain evidence="2">IBT 29495</strain>
    </source>
</reference>
<feature type="compositionally biased region" description="Polar residues" evidence="1">
    <location>
        <begin position="55"/>
        <end position="66"/>
    </location>
</feature>
<dbReference type="Proteomes" id="UP001149954">
    <property type="component" value="Unassembled WGS sequence"/>
</dbReference>
<feature type="compositionally biased region" description="Basic residues" evidence="1">
    <location>
        <begin position="39"/>
        <end position="54"/>
    </location>
</feature>
<comment type="caution">
    <text evidence="2">The sequence shown here is derived from an EMBL/GenBank/DDBJ whole genome shotgun (WGS) entry which is preliminary data.</text>
</comment>
<sequence length="245" mass="27482">MSAIPKEKIQALSCPKDPTHIKQGLLDDNSSDLIETVATKKRKRGDRSGAKHLRMSSSMETMSPGSIHSKTFKSKTSRKSSRKASHKKEPKRDNSVTKAAMSQAASIKPVSPFELPDLPVSEFIIPRDLGLGLGIFHCSSERETSYEPVSEYLPEQHNEVPTPYTPVLRGVSQYNERIRSQCGSVCEPWLARQMYDELANISTRIEDIMRGIRVMLGQKGVMDDCDEYDGFDYHFEESPGVFGRV</sequence>
<accession>A0A9W9XUZ5</accession>
<gene>
    <name evidence="2" type="ORF">N7463_005929</name>
</gene>
<dbReference type="EMBL" id="JAPWDS010000003">
    <property type="protein sequence ID" value="KAJ5503055.1"/>
    <property type="molecule type" value="Genomic_DNA"/>
</dbReference>
<keyword evidence="3" id="KW-1185">Reference proteome</keyword>
<organism evidence="2 3">
    <name type="scientific">Penicillium fimorum</name>
    <dbReference type="NCBI Taxonomy" id="1882269"/>
    <lineage>
        <taxon>Eukaryota</taxon>
        <taxon>Fungi</taxon>
        <taxon>Dikarya</taxon>
        <taxon>Ascomycota</taxon>
        <taxon>Pezizomycotina</taxon>
        <taxon>Eurotiomycetes</taxon>
        <taxon>Eurotiomycetidae</taxon>
        <taxon>Eurotiales</taxon>
        <taxon>Aspergillaceae</taxon>
        <taxon>Penicillium</taxon>
    </lineage>
</organism>
<dbReference type="OrthoDB" id="4346499at2759"/>
<feature type="region of interest" description="Disordered" evidence="1">
    <location>
        <begin position="1"/>
        <end position="103"/>
    </location>
</feature>
<evidence type="ECO:0000313" key="2">
    <source>
        <dbReference type="EMBL" id="KAJ5503055.1"/>
    </source>
</evidence>
<protein>
    <submittedName>
        <fullName evidence="2">Uncharacterized protein</fullName>
    </submittedName>
</protein>
<evidence type="ECO:0000256" key="1">
    <source>
        <dbReference type="SAM" id="MobiDB-lite"/>
    </source>
</evidence>
<reference evidence="2" key="2">
    <citation type="journal article" date="2023" name="IMA Fungus">
        <title>Comparative genomic study of the Penicillium genus elucidates a diverse pangenome and 15 lateral gene transfer events.</title>
        <authorList>
            <person name="Petersen C."/>
            <person name="Sorensen T."/>
            <person name="Nielsen M.R."/>
            <person name="Sondergaard T.E."/>
            <person name="Sorensen J.L."/>
            <person name="Fitzpatrick D.A."/>
            <person name="Frisvad J.C."/>
            <person name="Nielsen K.L."/>
        </authorList>
    </citation>
    <scope>NUCLEOTIDE SEQUENCE</scope>
    <source>
        <strain evidence="2">IBT 29495</strain>
    </source>
</reference>